<dbReference type="Gene3D" id="3.20.20.370">
    <property type="entry name" value="Glycoside hydrolase/deacetylase"/>
    <property type="match status" value="1"/>
</dbReference>
<dbReference type="CDD" id="cd10936">
    <property type="entry name" value="CE4_DAC2"/>
    <property type="match status" value="1"/>
</dbReference>
<feature type="transmembrane region" description="Helical" evidence="2">
    <location>
        <begin position="15"/>
        <end position="35"/>
    </location>
</feature>
<evidence type="ECO:0000313" key="3">
    <source>
        <dbReference type="EMBL" id="QQG35447.1"/>
    </source>
</evidence>
<keyword evidence="2" id="KW-0472">Membrane</keyword>
<dbReference type="GO" id="GO:0005975">
    <property type="term" value="P:carbohydrate metabolic process"/>
    <property type="evidence" value="ECO:0007669"/>
    <property type="project" value="InterPro"/>
</dbReference>
<dbReference type="EMBL" id="CP066681">
    <property type="protein sequence ID" value="QQG35447.1"/>
    <property type="molecule type" value="Genomic_DNA"/>
</dbReference>
<gene>
    <name evidence="3" type="ORF">HYS17_07840</name>
</gene>
<proteinExistence type="predicted"/>
<dbReference type="Proteomes" id="UP000595362">
    <property type="component" value="Chromosome"/>
</dbReference>
<feature type="compositionally biased region" description="Low complexity" evidence="1">
    <location>
        <begin position="86"/>
        <end position="96"/>
    </location>
</feature>
<sequence>MSANATTTPRFSAKAFAAGILVVLGAYAGLFTWVTQAGPEVRARRAAEIPSRTVLIERALPLMNGKVSIKTESYGPFLPQEPHIPETATETQTEQAPVNETSHDVGEPAPENPDQTLLKDIRKYSHGMYIAPVEGLYEETEHGRLPVLREDGLSAFKAYRKPFTIPDGKSVISIAVNDMGLSARITESAIKSLPEAVTLIVSPYADGPDTWTNEARTSGHEVWLSLPMETANYPETDTGPHTLLVGAPERENQQKLEWVMGRVVGYAGLVAPYQPKFMESQNDVRPILGSIYKRGIGFIGGSKAPGSTPETMALSMNAPYSSIDVWIDKPGNTPEIIQASLQQLEALAKENGYAVGVVSPGSVSFRELQTWMESLKDKNIVLAPLSAQTGF</sequence>
<protein>
    <submittedName>
        <fullName evidence="3">Divergent polysaccharide deacetylase family protein</fullName>
    </submittedName>
</protein>
<dbReference type="Pfam" id="PF04748">
    <property type="entry name" value="Polysacc_deac_2"/>
    <property type="match status" value="1"/>
</dbReference>
<evidence type="ECO:0000256" key="1">
    <source>
        <dbReference type="SAM" id="MobiDB-lite"/>
    </source>
</evidence>
<keyword evidence="2" id="KW-0812">Transmembrane</keyword>
<organism evidence="3 4">
    <name type="scientific">Micavibrio aeruginosavorus</name>
    <dbReference type="NCBI Taxonomy" id="349221"/>
    <lineage>
        <taxon>Bacteria</taxon>
        <taxon>Pseudomonadati</taxon>
        <taxon>Bdellovibrionota</taxon>
        <taxon>Bdellovibrionia</taxon>
        <taxon>Bdellovibrionales</taxon>
        <taxon>Pseudobdellovibrionaceae</taxon>
        <taxon>Micavibrio</taxon>
    </lineage>
</organism>
<dbReference type="InterPro" id="IPR006837">
    <property type="entry name" value="Divergent_DAC"/>
</dbReference>
<keyword evidence="2" id="KW-1133">Transmembrane helix</keyword>
<dbReference type="PANTHER" id="PTHR30105:SF2">
    <property type="entry name" value="DIVERGENT POLYSACCHARIDE DEACETYLASE SUPERFAMILY"/>
    <property type="match status" value="1"/>
</dbReference>
<evidence type="ECO:0000256" key="2">
    <source>
        <dbReference type="SAM" id="Phobius"/>
    </source>
</evidence>
<reference evidence="3 4" key="1">
    <citation type="submission" date="2020-07" db="EMBL/GenBank/DDBJ databases">
        <title>Huge and variable diversity of episymbiotic CPR bacteria and DPANN archaea in groundwater ecosystems.</title>
        <authorList>
            <person name="He C.Y."/>
            <person name="Keren R."/>
            <person name="Whittaker M."/>
            <person name="Farag I.F."/>
            <person name="Doudna J."/>
            <person name="Cate J.H.D."/>
            <person name="Banfield J.F."/>
        </authorList>
    </citation>
    <scope>NUCLEOTIDE SEQUENCE [LARGE SCALE GENOMIC DNA]</scope>
    <source>
        <strain evidence="3">NC_groundwater_70_Ag_B-0.1um_54_66</strain>
    </source>
</reference>
<dbReference type="PANTHER" id="PTHR30105">
    <property type="entry name" value="UNCHARACTERIZED YIBQ-RELATED"/>
    <property type="match status" value="1"/>
</dbReference>
<dbReference type="AlphaFoldDB" id="A0A7T5R0T9"/>
<accession>A0A7T5R0T9</accession>
<feature type="region of interest" description="Disordered" evidence="1">
    <location>
        <begin position="78"/>
        <end position="113"/>
    </location>
</feature>
<evidence type="ECO:0000313" key="4">
    <source>
        <dbReference type="Proteomes" id="UP000595362"/>
    </source>
</evidence>
<name>A0A7T5R0T9_9BACT</name>
<dbReference type="InterPro" id="IPR011330">
    <property type="entry name" value="Glyco_hydro/deAcase_b/a-brl"/>
</dbReference>
<dbReference type="SUPFAM" id="SSF88713">
    <property type="entry name" value="Glycoside hydrolase/deacetylase"/>
    <property type="match status" value="1"/>
</dbReference>